<proteinExistence type="predicted"/>
<evidence type="ECO:0000313" key="2">
    <source>
        <dbReference type="Proteomes" id="UP000198970"/>
    </source>
</evidence>
<sequence>MIDPITGAIVAGVLGKVVNDFCQSDKLSSQASEKNLKSMNQIGEARAAQRLKQEETRQAMIRLGNRKKGILSSSMKKFLGVYEQLKKINFVVTDGIAELSNLPSTLTEEVSGQILYVSTHMTEKELISTFVFNSLIWGVVGGISTSIKKDSQRKLDMAQARAKQARAIAEQATTIGMAYEAVFERASRITDVLTKLNLLFLKSLSNTQDIIEKNGTDKNNYSLQERESLATCINLAKAVKSIIDTPLLDESGKITIQSLKAIETGQNYLQKINCEMNQ</sequence>
<accession>A0ABY1C261</accession>
<protein>
    <submittedName>
        <fullName evidence="1">Uncharacterized protein</fullName>
    </submittedName>
</protein>
<reference evidence="1 2" key="1">
    <citation type="submission" date="2016-10" db="EMBL/GenBank/DDBJ databases">
        <authorList>
            <person name="Varghese N."/>
            <person name="Submissions S."/>
        </authorList>
    </citation>
    <scope>NUCLEOTIDE SEQUENCE [LARGE SCALE GENOMIC DNA]</scope>
    <source>
        <strain evidence="1 2">ATCC 19403</strain>
    </source>
</reference>
<evidence type="ECO:0000313" key="1">
    <source>
        <dbReference type="EMBL" id="SET55735.1"/>
    </source>
</evidence>
<organism evidence="1 2">
    <name type="scientific">Lacrimispora sphenoides JCM 1415</name>
    <dbReference type="NCBI Taxonomy" id="1297793"/>
    <lineage>
        <taxon>Bacteria</taxon>
        <taxon>Bacillati</taxon>
        <taxon>Bacillota</taxon>
        <taxon>Clostridia</taxon>
        <taxon>Lachnospirales</taxon>
        <taxon>Lachnospiraceae</taxon>
        <taxon>Lacrimispora</taxon>
    </lineage>
</organism>
<dbReference type="Proteomes" id="UP000198970">
    <property type="component" value="Chromosome I"/>
</dbReference>
<name>A0ABY1C261_9FIRM</name>
<dbReference type="EMBL" id="LT630003">
    <property type="protein sequence ID" value="SET55735.1"/>
    <property type="molecule type" value="Genomic_DNA"/>
</dbReference>
<gene>
    <name evidence="1" type="ORF">SAMN02745906_0345</name>
</gene>
<keyword evidence="2" id="KW-1185">Reference proteome</keyword>
<dbReference type="RefSeq" id="WP_100041375.1">
    <property type="nucleotide sequence ID" value="NZ_LT630003.1"/>
</dbReference>